<proteinExistence type="predicted"/>
<dbReference type="RefSeq" id="XP_009516525.1">
    <property type="nucleotide sequence ID" value="XM_009518230.1"/>
</dbReference>
<dbReference type="EMBL" id="JH159151">
    <property type="protein sequence ID" value="EGZ29250.1"/>
    <property type="molecule type" value="Genomic_DNA"/>
</dbReference>
<dbReference type="KEGG" id="psoj:PHYSODRAFT_477798"/>
<accession>G4YKU6</accession>
<dbReference type="Proteomes" id="UP000002640">
    <property type="component" value="Unassembled WGS sequence"/>
</dbReference>
<organism evidence="1 2">
    <name type="scientific">Phytophthora sojae (strain P6497)</name>
    <name type="common">Soybean stem and root rot agent</name>
    <name type="synonym">Phytophthora megasperma f. sp. glycines</name>
    <dbReference type="NCBI Taxonomy" id="1094619"/>
    <lineage>
        <taxon>Eukaryota</taxon>
        <taxon>Sar</taxon>
        <taxon>Stramenopiles</taxon>
        <taxon>Oomycota</taxon>
        <taxon>Peronosporomycetes</taxon>
        <taxon>Peronosporales</taxon>
        <taxon>Peronosporaceae</taxon>
        <taxon>Phytophthora</taxon>
    </lineage>
</organism>
<keyword evidence="2" id="KW-1185">Reference proteome</keyword>
<evidence type="ECO:0000313" key="2">
    <source>
        <dbReference type="Proteomes" id="UP000002640"/>
    </source>
</evidence>
<evidence type="ECO:0000313" key="1">
    <source>
        <dbReference type="EMBL" id="EGZ29250.1"/>
    </source>
</evidence>
<feature type="non-terminal residue" evidence="1">
    <location>
        <position position="1"/>
    </location>
</feature>
<dbReference type="InParanoid" id="G4YKU6"/>
<sequence length="250" mass="28154">VCKATKDDWRDYLDSENQALKSKRCEWIEGTIYIVEPSSQERECFSREVEHALLAQRGFDAYMTAWGSAVIPGLPDLPDYEPDDGYGPANFMGAPFPPGVQDYLSWYTLIIEVGKWRSWGYGAGMLDWKAAEWAQFPGVRYILCVKVTDRLATADYKLYRVERGGNDEALPLPELDPVPVVGPQTMVTFDSRELLGLPPGENIPSNPYSCDRFPDPSFSLDLYEVLETAWQEPDDSLFGAVTVHSSFSRS</sequence>
<gene>
    <name evidence="1" type="ORF">PHYSODRAFT_477798</name>
</gene>
<dbReference type="GeneID" id="20654928"/>
<name>G4YKU6_PHYSP</name>
<dbReference type="AlphaFoldDB" id="G4YKU6"/>
<protein>
    <submittedName>
        <fullName evidence="1">Uncharacterized protein</fullName>
    </submittedName>
</protein>
<reference evidence="1 2" key="1">
    <citation type="journal article" date="2006" name="Science">
        <title>Phytophthora genome sequences uncover evolutionary origins and mechanisms of pathogenesis.</title>
        <authorList>
            <person name="Tyler B.M."/>
            <person name="Tripathy S."/>
            <person name="Zhang X."/>
            <person name="Dehal P."/>
            <person name="Jiang R.H."/>
            <person name="Aerts A."/>
            <person name="Arredondo F.D."/>
            <person name="Baxter L."/>
            <person name="Bensasson D."/>
            <person name="Beynon J.L."/>
            <person name="Chapman J."/>
            <person name="Damasceno C.M."/>
            <person name="Dorrance A.E."/>
            <person name="Dou D."/>
            <person name="Dickerman A.W."/>
            <person name="Dubchak I.L."/>
            <person name="Garbelotto M."/>
            <person name="Gijzen M."/>
            <person name="Gordon S.G."/>
            <person name="Govers F."/>
            <person name="Grunwald N.J."/>
            <person name="Huang W."/>
            <person name="Ivors K.L."/>
            <person name="Jones R.W."/>
            <person name="Kamoun S."/>
            <person name="Krampis K."/>
            <person name="Lamour K.H."/>
            <person name="Lee M.K."/>
            <person name="McDonald W.H."/>
            <person name="Medina M."/>
            <person name="Meijer H.J."/>
            <person name="Nordberg E.K."/>
            <person name="Maclean D.J."/>
            <person name="Ospina-Giraldo M.D."/>
            <person name="Morris P.F."/>
            <person name="Phuntumart V."/>
            <person name="Putnam N.H."/>
            <person name="Rash S."/>
            <person name="Rose J.K."/>
            <person name="Sakihama Y."/>
            <person name="Salamov A.A."/>
            <person name="Savidor A."/>
            <person name="Scheuring C.F."/>
            <person name="Smith B.M."/>
            <person name="Sobral B.W."/>
            <person name="Terry A."/>
            <person name="Torto-Alalibo T.A."/>
            <person name="Win J."/>
            <person name="Xu Z."/>
            <person name="Zhang H."/>
            <person name="Grigoriev I.V."/>
            <person name="Rokhsar D.S."/>
            <person name="Boore J.L."/>
        </authorList>
    </citation>
    <scope>NUCLEOTIDE SEQUENCE [LARGE SCALE GENOMIC DNA]</scope>
    <source>
        <strain evidence="1 2">P6497</strain>
    </source>
</reference>